<dbReference type="InterPro" id="IPR033249">
    <property type="entry name" value="CLE_plant"/>
</dbReference>
<feature type="region of interest" description="Disordered" evidence="1">
    <location>
        <begin position="51"/>
        <end position="103"/>
    </location>
</feature>
<sequence length="103" mass="11591">MICVINKRQMGHSRSRRQEIVCLFLMVLMVLHLLEECSCIGSDSARFARLRGTGNGSKNIPVKSRSGFGRRNGDHKDIKGSSDDVFDDDKRKIHTGPNPLHNK</sequence>
<name>A0A2G5EWH0_AQUCA</name>
<protein>
    <submittedName>
        <fullName evidence="3">Uncharacterized protein</fullName>
    </submittedName>
</protein>
<reference evidence="3 4" key="1">
    <citation type="submission" date="2017-09" db="EMBL/GenBank/DDBJ databases">
        <title>WGS assembly of Aquilegia coerulea Goldsmith.</title>
        <authorList>
            <person name="Hodges S."/>
            <person name="Kramer E."/>
            <person name="Nordborg M."/>
            <person name="Tomkins J."/>
            <person name="Borevitz J."/>
            <person name="Derieg N."/>
            <person name="Yan J."/>
            <person name="Mihaltcheva S."/>
            <person name="Hayes R.D."/>
            <person name="Rokhsar D."/>
        </authorList>
    </citation>
    <scope>NUCLEOTIDE SEQUENCE [LARGE SCALE GENOMIC DNA]</scope>
    <source>
        <strain evidence="4">cv. Goldsmith</strain>
    </source>
</reference>
<keyword evidence="4" id="KW-1185">Reference proteome</keyword>
<proteinExistence type="predicted"/>
<dbReference type="InParanoid" id="A0A2G5EWH0"/>
<dbReference type="AlphaFoldDB" id="A0A2G5EWH0"/>
<gene>
    <name evidence="3" type="ORF">AQUCO_00400746v1</name>
</gene>
<feature type="compositionally biased region" description="Basic and acidic residues" evidence="1">
    <location>
        <begin position="71"/>
        <end position="82"/>
    </location>
</feature>
<keyword evidence="2" id="KW-0732">Signal</keyword>
<evidence type="ECO:0000313" key="4">
    <source>
        <dbReference type="Proteomes" id="UP000230069"/>
    </source>
</evidence>
<dbReference type="OrthoDB" id="1405557at2759"/>
<dbReference type="Proteomes" id="UP000230069">
    <property type="component" value="Unassembled WGS sequence"/>
</dbReference>
<evidence type="ECO:0000256" key="1">
    <source>
        <dbReference type="SAM" id="MobiDB-lite"/>
    </source>
</evidence>
<accession>A0A2G5EWH0</accession>
<evidence type="ECO:0000256" key="2">
    <source>
        <dbReference type="SAM" id="SignalP"/>
    </source>
</evidence>
<dbReference type="PANTHER" id="PTHR34545">
    <property type="entry name" value="CLAVATA3/ESR (CLE)-RELATED PROTEIN 22"/>
    <property type="match status" value="1"/>
</dbReference>
<dbReference type="EMBL" id="KZ305021">
    <property type="protein sequence ID" value="PIA60074.1"/>
    <property type="molecule type" value="Genomic_DNA"/>
</dbReference>
<dbReference type="GO" id="GO:0048731">
    <property type="term" value="P:system development"/>
    <property type="evidence" value="ECO:0007669"/>
    <property type="project" value="InterPro"/>
</dbReference>
<feature type="chain" id="PRO_5013942225" evidence="2">
    <location>
        <begin position="40"/>
        <end position="103"/>
    </location>
</feature>
<organism evidence="3 4">
    <name type="scientific">Aquilegia coerulea</name>
    <name type="common">Rocky mountain columbine</name>
    <dbReference type="NCBI Taxonomy" id="218851"/>
    <lineage>
        <taxon>Eukaryota</taxon>
        <taxon>Viridiplantae</taxon>
        <taxon>Streptophyta</taxon>
        <taxon>Embryophyta</taxon>
        <taxon>Tracheophyta</taxon>
        <taxon>Spermatophyta</taxon>
        <taxon>Magnoliopsida</taxon>
        <taxon>Ranunculales</taxon>
        <taxon>Ranunculaceae</taxon>
        <taxon>Thalictroideae</taxon>
        <taxon>Aquilegia</taxon>
    </lineage>
</organism>
<feature type="signal peptide" evidence="2">
    <location>
        <begin position="1"/>
        <end position="39"/>
    </location>
</feature>
<dbReference type="PANTHER" id="PTHR34545:SF7">
    <property type="entry name" value="CLAVATA3_ESR (CLE)-RELATED PROTEIN 16"/>
    <property type="match status" value="1"/>
</dbReference>
<evidence type="ECO:0000313" key="3">
    <source>
        <dbReference type="EMBL" id="PIA60074.1"/>
    </source>
</evidence>